<keyword evidence="5" id="KW-0777">Teichoic acid biosynthesis</keyword>
<dbReference type="Pfam" id="PF04464">
    <property type="entry name" value="Glyphos_transf"/>
    <property type="match status" value="1"/>
</dbReference>
<evidence type="ECO:0000256" key="2">
    <source>
        <dbReference type="ARBA" id="ARBA00010488"/>
    </source>
</evidence>
<dbReference type="GO" id="GO:0005886">
    <property type="term" value="C:plasma membrane"/>
    <property type="evidence" value="ECO:0007669"/>
    <property type="project" value="UniProtKB-SubCell"/>
</dbReference>
<comment type="similarity">
    <text evidence="2">Belongs to the CDP-glycerol glycerophosphotransferase family.</text>
</comment>
<dbReference type="PANTHER" id="PTHR37316">
    <property type="entry name" value="TEICHOIC ACID GLYCEROL-PHOSPHATE PRIMASE"/>
    <property type="match status" value="1"/>
</dbReference>
<dbReference type="InterPro" id="IPR007554">
    <property type="entry name" value="Glycerophosphate_synth"/>
</dbReference>
<dbReference type="GO" id="GO:0019350">
    <property type="term" value="P:teichoic acid biosynthetic process"/>
    <property type="evidence" value="ECO:0007669"/>
    <property type="project" value="UniProtKB-KW"/>
</dbReference>
<dbReference type="GO" id="GO:0047355">
    <property type="term" value="F:CDP-glycerol glycerophosphotransferase activity"/>
    <property type="evidence" value="ECO:0007669"/>
    <property type="project" value="InterPro"/>
</dbReference>
<evidence type="ECO:0000256" key="5">
    <source>
        <dbReference type="ARBA" id="ARBA00022944"/>
    </source>
</evidence>
<keyword evidence="8" id="KW-1185">Reference proteome</keyword>
<dbReference type="PANTHER" id="PTHR37316:SF3">
    <property type="entry name" value="TEICHOIC ACID GLYCEROL-PHOSPHATE TRANSFERASE"/>
    <property type="match status" value="1"/>
</dbReference>
<keyword evidence="3" id="KW-1003">Cell membrane</keyword>
<dbReference type="GeneID" id="78479236"/>
<dbReference type="InterPro" id="IPR051612">
    <property type="entry name" value="Teichoic_Acid_Biosynth"/>
</dbReference>
<evidence type="ECO:0000256" key="6">
    <source>
        <dbReference type="ARBA" id="ARBA00023136"/>
    </source>
</evidence>
<dbReference type="Gene3D" id="3.40.50.11820">
    <property type="match status" value="1"/>
</dbReference>
<dbReference type="Gene3D" id="3.40.50.12580">
    <property type="match status" value="1"/>
</dbReference>
<evidence type="ECO:0000313" key="7">
    <source>
        <dbReference type="EMBL" id="AMK55910.1"/>
    </source>
</evidence>
<gene>
    <name evidence="7" type="ORF">AALO17_27760</name>
</gene>
<evidence type="ECO:0000256" key="4">
    <source>
        <dbReference type="ARBA" id="ARBA00022679"/>
    </source>
</evidence>
<dbReference type="InterPro" id="IPR043149">
    <property type="entry name" value="TagF_N"/>
</dbReference>
<proteinExistence type="inferred from homology"/>
<name>A0A140DZ33_9FIRM</name>
<dbReference type="STRING" id="1702221.AALO17_27760"/>
<comment type="subcellular location">
    <subcellularLocation>
        <location evidence="1">Cell membrane</location>
        <topology evidence="1">Peripheral membrane protein</topology>
    </subcellularLocation>
</comment>
<dbReference type="KEGG" id="fro:AALO17_27760"/>
<dbReference type="RefSeq" id="WP_067559967.1">
    <property type="nucleotide sequence ID" value="NZ_CAOXYB010000002.1"/>
</dbReference>
<evidence type="ECO:0000256" key="3">
    <source>
        <dbReference type="ARBA" id="ARBA00022475"/>
    </source>
</evidence>
<evidence type="ECO:0000313" key="8">
    <source>
        <dbReference type="Proteomes" id="UP000069771"/>
    </source>
</evidence>
<sequence>MKVLGRIKKALVPVFGWLYRIFCRLIPVDNRMILFLAFHGRSYNDNPRALYEAMRQDPRYSGYRFVWVLRNPGQETIPGAETVRYLSLGYFVAVARAKVWIFNCKMPMYLYKKKSQIYLQTWHGTPLKRLGHDIEPVPGQRFYRSGLTYEQMCRTYDVDSERYDAMISPNAFCTGVFPHAFGIKKEKLIETGYPRNDFLSTYTQEDVQRIRADLKIPEGKKVILYAPTWRDDSFQTSGYTFRLQADFRKWKERLPEDTVVLFKPHYLIVNQQQDDPELQDFLISVPADTDIRDLYVVSDALVTDYSSVFFDYGILKRPVYFYMYDLEAYAGDLRGFYMDIEQELPGKIYRTEESLLQDLAAGEFDDSRYPAFTKRYNNREDGQASRRVLDWLAVRLGRHTASEQAGN</sequence>
<accession>A0A140DZ33</accession>
<evidence type="ECO:0008006" key="9">
    <source>
        <dbReference type="Google" id="ProtNLM"/>
    </source>
</evidence>
<dbReference type="OrthoDB" id="396512at2"/>
<organism evidence="7 8">
    <name type="scientific">Faecalibaculum rodentium</name>
    <dbReference type="NCBI Taxonomy" id="1702221"/>
    <lineage>
        <taxon>Bacteria</taxon>
        <taxon>Bacillati</taxon>
        <taxon>Bacillota</taxon>
        <taxon>Erysipelotrichia</taxon>
        <taxon>Erysipelotrichales</taxon>
        <taxon>Erysipelotrichaceae</taxon>
        <taxon>Faecalibaculum</taxon>
    </lineage>
</organism>
<reference evidence="7 8" key="1">
    <citation type="journal article" date="2016" name="Gut Pathog.">
        <title>Whole genome sequencing of "Faecalibaculum rodentium" ALO17, isolated from C57BL/6J laboratory mouse feces.</title>
        <authorList>
            <person name="Lim S."/>
            <person name="Chang D.H."/>
            <person name="Ahn S."/>
            <person name="Kim B.C."/>
        </authorList>
    </citation>
    <scope>NUCLEOTIDE SEQUENCE [LARGE SCALE GENOMIC DNA]</scope>
    <source>
        <strain evidence="7 8">Alo17</strain>
    </source>
</reference>
<keyword evidence="4" id="KW-0808">Transferase</keyword>
<protein>
    <recommendedName>
        <fullName evidence="9">Teichoic acid biosynthesis protein F</fullName>
    </recommendedName>
</protein>
<dbReference type="SUPFAM" id="SSF53756">
    <property type="entry name" value="UDP-Glycosyltransferase/glycogen phosphorylase"/>
    <property type="match status" value="1"/>
</dbReference>
<evidence type="ECO:0000256" key="1">
    <source>
        <dbReference type="ARBA" id="ARBA00004202"/>
    </source>
</evidence>
<keyword evidence="6" id="KW-0472">Membrane</keyword>
<dbReference type="Proteomes" id="UP000069771">
    <property type="component" value="Chromosome"/>
</dbReference>
<dbReference type="InterPro" id="IPR043148">
    <property type="entry name" value="TagF_C"/>
</dbReference>
<dbReference type="EMBL" id="CP011391">
    <property type="protein sequence ID" value="AMK55910.1"/>
    <property type="molecule type" value="Genomic_DNA"/>
</dbReference>
<dbReference type="AlphaFoldDB" id="A0A140DZ33"/>